<evidence type="ECO:0000256" key="1">
    <source>
        <dbReference type="SAM" id="Coils"/>
    </source>
</evidence>
<proteinExistence type="predicted"/>
<dbReference type="PANTHER" id="PTHR11505">
    <property type="entry name" value="L1 TRANSPOSABLE ELEMENT-RELATED"/>
    <property type="match status" value="1"/>
</dbReference>
<reference evidence="2" key="3">
    <citation type="submission" date="2025-09" db="UniProtKB">
        <authorList>
            <consortium name="Ensembl"/>
        </authorList>
    </citation>
    <scope>IDENTIFICATION</scope>
</reference>
<dbReference type="Gene3D" id="1.20.5.340">
    <property type="match status" value="1"/>
</dbReference>
<sequence>KASSVKQCDIFSKRRKTTTKTAPSSTCGEEANMASIAEVLEELKSLRSDFGVKLDSIDERLTGMAGAMTALEAKVSEVKQDLLNQAAHMEEAETRIAEVEGSLEKAETSLTAAMKRIQLLEAKTDDLENRGRRKNLRVLGLREGAEGRQSLFDFISNMLPRWLELAPDKTFTLERVHRTPASGKPNQGRAVLIRFLKFPEKEFVYREARKRDIMQDGAKITFAQDLSAETVRIRRGFHPVVKLFVDIGAFRGFQHNPCKLRVLHGGKIHLFSTPQEAET</sequence>
<organism evidence="2 3">
    <name type="scientific">Poecilia formosa</name>
    <name type="common">Amazon molly</name>
    <name type="synonym">Limia formosa</name>
    <dbReference type="NCBI Taxonomy" id="48698"/>
    <lineage>
        <taxon>Eukaryota</taxon>
        <taxon>Metazoa</taxon>
        <taxon>Chordata</taxon>
        <taxon>Craniata</taxon>
        <taxon>Vertebrata</taxon>
        <taxon>Euteleostomi</taxon>
        <taxon>Actinopterygii</taxon>
        <taxon>Neopterygii</taxon>
        <taxon>Teleostei</taxon>
        <taxon>Neoteleostei</taxon>
        <taxon>Acanthomorphata</taxon>
        <taxon>Ovalentaria</taxon>
        <taxon>Atherinomorphae</taxon>
        <taxon>Cyprinodontiformes</taxon>
        <taxon>Poeciliidae</taxon>
        <taxon>Poeciliinae</taxon>
        <taxon>Poecilia</taxon>
    </lineage>
</organism>
<dbReference type="InterPro" id="IPR004244">
    <property type="entry name" value="Transposase_22"/>
</dbReference>
<keyword evidence="3" id="KW-1185">Reference proteome</keyword>
<name>A0A087YQI5_POEFO</name>
<reference evidence="3" key="1">
    <citation type="submission" date="2013-10" db="EMBL/GenBank/DDBJ databases">
        <authorList>
            <person name="Schartl M."/>
            <person name="Warren W."/>
        </authorList>
    </citation>
    <scope>NUCLEOTIDE SEQUENCE [LARGE SCALE GENOMIC DNA]</scope>
    <source>
        <strain evidence="3">female</strain>
    </source>
</reference>
<accession>A0A087YQI5</accession>
<evidence type="ECO:0000313" key="2">
    <source>
        <dbReference type="Ensembl" id="ENSPFOP00000020288.2"/>
    </source>
</evidence>
<dbReference type="STRING" id="48698.ENSPFOP00000020288"/>
<dbReference type="EMBL" id="AYCK01013197">
    <property type="status" value="NOT_ANNOTATED_CDS"/>
    <property type="molecule type" value="Genomic_DNA"/>
</dbReference>
<dbReference type="Proteomes" id="UP000028760">
    <property type="component" value="Unassembled WGS sequence"/>
</dbReference>
<evidence type="ECO:0008006" key="4">
    <source>
        <dbReference type="Google" id="ProtNLM"/>
    </source>
</evidence>
<dbReference type="SUPFAM" id="SSF57997">
    <property type="entry name" value="Tropomyosin"/>
    <property type="match status" value="1"/>
</dbReference>
<dbReference type="AlphaFoldDB" id="A0A087YQI5"/>
<protein>
    <recommendedName>
        <fullName evidence="4">L1 transposable element RRM domain-containing protein</fullName>
    </recommendedName>
</protein>
<dbReference type="Ensembl" id="ENSPFOT00000020312.2">
    <property type="protein sequence ID" value="ENSPFOP00000020288.2"/>
    <property type="gene ID" value="ENSPFOG00000020162.2"/>
</dbReference>
<evidence type="ECO:0000313" key="3">
    <source>
        <dbReference type="Proteomes" id="UP000028760"/>
    </source>
</evidence>
<reference evidence="2" key="2">
    <citation type="submission" date="2025-08" db="UniProtKB">
        <authorList>
            <consortium name="Ensembl"/>
        </authorList>
    </citation>
    <scope>IDENTIFICATION</scope>
</reference>
<dbReference type="GeneTree" id="ENSGT00940000168008"/>
<feature type="coiled-coil region" evidence="1">
    <location>
        <begin position="89"/>
        <end position="130"/>
    </location>
</feature>
<keyword evidence="1" id="KW-0175">Coiled coil</keyword>
<dbReference type="Gene3D" id="3.30.70.1820">
    <property type="entry name" value="L1 transposable element, RRM domain"/>
    <property type="match status" value="1"/>
</dbReference>
<dbReference type="OMA" id="EECESPM"/>